<comment type="caution">
    <text evidence="1">The sequence shown here is derived from an EMBL/GenBank/DDBJ whole genome shotgun (WGS) entry which is preliminary data.</text>
</comment>
<sequence length="86" mass="9281">MSGAEKADLRAAATEAGITVSEYVRRRSLGRPVTARADRETRVLLRRIGVNLNQLARTANTSGAAPPEAELADSLDHLRRVLTGLE</sequence>
<accession>A0ABU3BQE4</accession>
<organism evidence="1 2">
    <name type="scientific">Rubrivirga litoralis</name>
    <dbReference type="NCBI Taxonomy" id="3075598"/>
    <lineage>
        <taxon>Bacteria</taxon>
        <taxon>Pseudomonadati</taxon>
        <taxon>Rhodothermota</taxon>
        <taxon>Rhodothermia</taxon>
        <taxon>Rhodothermales</taxon>
        <taxon>Rubricoccaceae</taxon>
        <taxon>Rubrivirga</taxon>
    </lineage>
</organism>
<dbReference type="EMBL" id="JAVRHT010000012">
    <property type="protein sequence ID" value="MDT0631416.1"/>
    <property type="molecule type" value="Genomic_DNA"/>
</dbReference>
<gene>
    <name evidence="1" type="primary">mobC</name>
    <name evidence="1" type="ORF">RM540_06595</name>
</gene>
<dbReference type="Pfam" id="PF21983">
    <property type="entry name" value="NikA-like"/>
    <property type="match status" value="1"/>
</dbReference>
<keyword evidence="2" id="KW-1185">Reference proteome</keyword>
<protein>
    <submittedName>
        <fullName evidence="1">Plasmid mobilization relaxosome protein MobC</fullName>
    </submittedName>
</protein>
<dbReference type="InterPro" id="IPR053842">
    <property type="entry name" value="NikA-like"/>
</dbReference>
<reference evidence="1 2" key="1">
    <citation type="submission" date="2023-09" db="EMBL/GenBank/DDBJ databases">
        <authorList>
            <person name="Rey-Velasco X."/>
        </authorList>
    </citation>
    <scope>NUCLEOTIDE SEQUENCE [LARGE SCALE GENOMIC DNA]</scope>
    <source>
        <strain evidence="1 2">F394</strain>
    </source>
</reference>
<evidence type="ECO:0000313" key="1">
    <source>
        <dbReference type="EMBL" id="MDT0631416.1"/>
    </source>
</evidence>
<name>A0ABU3BQE4_9BACT</name>
<evidence type="ECO:0000313" key="2">
    <source>
        <dbReference type="Proteomes" id="UP001267426"/>
    </source>
</evidence>
<proteinExistence type="predicted"/>
<dbReference type="Proteomes" id="UP001267426">
    <property type="component" value="Unassembled WGS sequence"/>
</dbReference>